<feature type="region of interest" description="Disordered" evidence="1">
    <location>
        <begin position="49"/>
        <end position="102"/>
    </location>
</feature>
<evidence type="ECO:0000313" key="3">
    <source>
        <dbReference type="Proteomes" id="UP001209540"/>
    </source>
</evidence>
<sequence>MFRRINIARRFGTIPTTRNTRNIVHTRHFALSGSQYNKNDKETIDYLEKMMDEEEKSQKSSEKVEQDYWKDPGSVHDHEHEHHHQQQQQQQQQHSKKPDETK</sequence>
<reference evidence="2" key="2">
    <citation type="submission" date="2023-02" db="EMBL/GenBank/DDBJ databases">
        <authorList>
            <consortium name="DOE Joint Genome Institute"/>
            <person name="Mondo S.J."/>
            <person name="Chang Y."/>
            <person name="Wang Y."/>
            <person name="Ahrendt S."/>
            <person name="Andreopoulos W."/>
            <person name="Barry K."/>
            <person name="Beard J."/>
            <person name="Benny G.L."/>
            <person name="Blankenship S."/>
            <person name="Bonito G."/>
            <person name="Cuomo C."/>
            <person name="Desiro A."/>
            <person name="Gervers K.A."/>
            <person name="Hundley H."/>
            <person name="Kuo A."/>
            <person name="LaButti K."/>
            <person name="Lang B.F."/>
            <person name="Lipzen A."/>
            <person name="O'Donnell K."/>
            <person name="Pangilinan J."/>
            <person name="Reynolds N."/>
            <person name="Sandor L."/>
            <person name="Smith M.W."/>
            <person name="Tsang A."/>
            <person name="Grigoriev I.V."/>
            <person name="Stajich J.E."/>
            <person name="Spatafora J.W."/>
        </authorList>
    </citation>
    <scope>NUCLEOTIDE SEQUENCE</scope>
    <source>
        <strain evidence="2">RSA 2281</strain>
    </source>
</reference>
<keyword evidence="3" id="KW-1185">Reference proteome</keyword>
<reference evidence="2" key="1">
    <citation type="journal article" date="2022" name="IScience">
        <title>Evolution of zygomycete secretomes and the origins of terrestrial fungal ecologies.</title>
        <authorList>
            <person name="Chang Y."/>
            <person name="Wang Y."/>
            <person name="Mondo S."/>
            <person name="Ahrendt S."/>
            <person name="Andreopoulos W."/>
            <person name="Barry K."/>
            <person name="Beard J."/>
            <person name="Benny G.L."/>
            <person name="Blankenship S."/>
            <person name="Bonito G."/>
            <person name="Cuomo C."/>
            <person name="Desiro A."/>
            <person name="Gervers K.A."/>
            <person name="Hundley H."/>
            <person name="Kuo A."/>
            <person name="LaButti K."/>
            <person name="Lang B.F."/>
            <person name="Lipzen A."/>
            <person name="O'Donnell K."/>
            <person name="Pangilinan J."/>
            <person name="Reynolds N."/>
            <person name="Sandor L."/>
            <person name="Smith M.E."/>
            <person name="Tsang A."/>
            <person name="Grigoriev I.V."/>
            <person name="Stajich J.E."/>
            <person name="Spatafora J.W."/>
        </authorList>
    </citation>
    <scope>NUCLEOTIDE SEQUENCE</scope>
    <source>
        <strain evidence="2">RSA 2281</strain>
    </source>
</reference>
<comment type="caution">
    <text evidence="2">The sequence shown here is derived from an EMBL/GenBank/DDBJ whole genome shotgun (WGS) entry which is preliminary data.</text>
</comment>
<evidence type="ECO:0000313" key="2">
    <source>
        <dbReference type="EMBL" id="KAI9257330.1"/>
    </source>
</evidence>
<name>A0AAD5PBU7_9FUNG</name>
<accession>A0AAD5PBU7</accession>
<dbReference type="EMBL" id="JAIXMP010000020">
    <property type="protein sequence ID" value="KAI9257330.1"/>
    <property type="molecule type" value="Genomic_DNA"/>
</dbReference>
<gene>
    <name evidence="2" type="ORF">BDA99DRAFT_539438</name>
</gene>
<feature type="compositionally biased region" description="Basic and acidic residues" evidence="1">
    <location>
        <begin position="49"/>
        <end position="84"/>
    </location>
</feature>
<proteinExistence type="predicted"/>
<protein>
    <submittedName>
        <fullName evidence="2">Uncharacterized protein</fullName>
    </submittedName>
</protein>
<dbReference type="AlphaFoldDB" id="A0AAD5PBU7"/>
<organism evidence="2 3">
    <name type="scientific">Phascolomyces articulosus</name>
    <dbReference type="NCBI Taxonomy" id="60185"/>
    <lineage>
        <taxon>Eukaryota</taxon>
        <taxon>Fungi</taxon>
        <taxon>Fungi incertae sedis</taxon>
        <taxon>Mucoromycota</taxon>
        <taxon>Mucoromycotina</taxon>
        <taxon>Mucoromycetes</taxon>
        <taxon>Mucorales</taxon>
        <taxon>Lichtheimiaceae</taxon>
        <taxon>Phascolomyces</taxon>
    </lineage>
</organism>
<evidence type="ECO:0000256" key="1">
    <source>
        <dbReference type="SAM" id="MobiDB-lite"/>
    </source>
</evidence>
<dbReference type="Proteomes" id="UP001209540">
    <property type="component" value="Unassembled WGS sequence"/>
</dbReference>